<feature type="region of interest" description="Disordered" evidence="1">
    <location>
        <begin position="54"/>
        <end position="106"/>
    </location>
</feature>
<gene>
    <name evidence="2" type="ORF">SDC9_43470</name>
</gene>
<feature type="compositionally biased region" description="Basic and acidic residues" evidence="1">
    <location>
        <begin position="54"/>
        <end position="76"/>
    </location>
</feature>
<feature type="region of interest" description="Disordered" evidence="1">
    <location>
        <begin position="1"/>
        <end position="37"/>
    </location>
</feature>
<accession>A0A644W0R6</accession>
<feature type="region of interest" description="Disordered" evidence="1">
    <location>
        <begin position="280"/>
        <end position="384"/>
    </location>
</feature>
<feature type="compositionally biased region" description="Basic and acidic residues" evidence="1">
    <location>
        <begin position="335"/>
        <end position="363"/>
    </location>
</feature>
<dbReference type="AlphaFoldDB" id="A0A644W0R6"/>
<dbReference type="EMBL" id="VSSQ01000548">
    <property type="protein sequence ID" value="MPL97281.1"/>
    <property type="molecule type" value="Genomic_DNA"/>
</dbReference>
<comment type="caution">
    <text evidence="2">The sequence shown here is derived from an EMBL/GenBank/DDBJ whole genome shotgun (WGS) entry which is preliminary data.</text>
</comment>
<organism evidence="2">
    <name type="scientific">bioreactor metagenome</name>
    <dbReference type="NCBI Taxonomy" id="1076179"/>
    <lineage>
        <taxon>unclassified sequences</taxon>
        <taxon>metagenomes</taxon>
        <taxon>ecological metagenomes</taxon>
    </lineage>
</organism>
<feature type="compositionally biased region" description="Basic and acidic residues" evidence="1">
    <location>
        <begin position="280"/>
        <end position="328"/>
    </location>
</feature>
<evidence type="ECO:0000313" key="2">
    <source>
        <dbReference type="EMBL" id="MPL97281.1"/>
    </source>
</evidence>
<sequence>MERLFRQGLDDLAEVPGEDDGADGDRGEPSHEHLGQEMAHAVLLLFRVGASRRGDLVGDDEGRREAEEAGDGDGRRHGPGVSEDLRGEEGGSDDSDEGDAEADHQRVDQGAYQFRCGLGKADPDEDQAEEHGVAHGVGLVKDLVLQEAGLVEHDAHDEGHDELVELQVRQSGAENHGVVVLGGEKGHPADDGGLGKKDEGSLHGLGECREQPDARYLGIALGSFPRLCFLRLAAAELREKALCLRLEAEGGDGKADEILQNKKKGGEDGEVLEPDLLGGFRHDDGGHDAAGDGTGRCEGHFTAEDWAGDEEKADRKGHETNKGDDDRLPFLFDVPEFHKGSHVDKNDGKTDRGEGNGSRRLEDGLGEAVPEPEKEDEARDKDHGEDGLCLVGHDIADGVADHNEHQHARGNVGGIGQTEMFEETHSIPPAPQKKSRLEKYTPLLRMFPEPFRSLPLSYCSRTTSSSILAFSELLTGHTLSTS</sequence>
<feature type="compositionally biased region" description="Basic and acidic residues" evidence="1">
    <location>
        <begin position="23"/>
        <end position="35"/>
    </location>
</feature>
<feature type="compositionally biased region" description="Acidic residues" evidence="1">
    <location>
        <begin position="11"/>
        <end position="22"/>
    </location>
</feature>
<proteinExistence type="predicted"/>
<name>A0A644W0R6_9ZZZZ</name>
<reference evidence="2" key="1">
    <citation type="submission" date="2019-08" db="EMBL/GenBank/DDBJ databases">
        <authorList>
            <person name="Kucharzyk K."/>
            <person name="Murdoch R.W."/>
            <person name="Higgins S."/>
            <person name="Loffler F."/>
        </authorList>
    </citation>
    <scope>NUCLEOTIDE SEQUENCE</scope>
</reference>
<protein>
    <submittedName>
        <fullName evidence="2">Uncharacterized protein</fullName>
    </submittedName>
</protein>
<feature type="compositionally biased region" description="Acidic residues" evidence="1">
    <location>
        <begin position="90"/>
        <end position="100"/>
    </location>
</feature>
<evidence type="ECO:0000256" key="1">
    <source>
        <dbReference type="SAM" id="MobiDB-lite"/>
    </source>
</evidence>